<dbReference type="AlphaFoldDB" id="A0AA51N6G7"/>
<dbReference type="EMBL" id="CP129970">
    <property type="protein sequence ID" value="WMN07211.1"/>
    <property type="molecule type" value="Genomic_DNA"/>
</dbReference>
<evidence type="ECO:0000313" key="2">
    <source>
        <dbReference type="EMBL" id="WMN07211.1"/>
    </source>
</evidence>
<dbReference type="KEGG" id="marp:QYS47_30695"/>
<protein>
    <recommendedName>
        <fullName evidence="5">Lipoprotein</fullName>
    </recommendedName>
</protein>
<evidence type="ECO:0000313" key="3">
    <source>
        <dbReference type="EMBL" id="WNB18591.1"/>
    </source>
</evidence>
<dbReference type="PROSITE" id="PS51257">
    <property type="entry name" value="PROKAR_LIPOPROTEIN"/>
    <property type="match status" value="1"/>
</dbReference>
<accession>A0AA51N6G7</accession>
<sequence>MKKLLSLMLSISILFTACNSDNEAEQDPKPVLPPEYSMAPNFDDFKADNNQRNQTIENWFYSALNVGVYSAILTGGLAIPVTAFKATISQNPIYDTDSGVWVWETSFTNNANDFSIRLTADVVDANVNWVGSISSTSLNVENFVWFDGQSNIDGNSGTWTLYESPQKPTAWITADWSRNEAQTVANANFTIEKEGDLLGSYINYAIDDENNLDRSVEISNTESGDLIEIYWNQELKFGRVKSEKYFGDTDFHCWDEDLQDVECAN</sequence>
<keyword evidence="1" id="KW-0732">Signal</keyword>
<accession>A0AA52EZH3</accession>
<dbReference type="Proteomes" id="UP001244443">
    <property type="component" value="Chromosome"/>
</dbReference>
<evidence type="ECO:0008006" key="5">
    <source>
        <dbReference type="Google" id="ProtNLM"/>
    </source>
</evidence>
<name>A0AA51N6G7_9BACT</name>
<dbReference type="Proteomes" id="UP001232019">
    <property type="component" value="Chromosome"/>
</dbReference>
<feature type="signal peptide" evidence="1">
    <location>
        <begin position="1"/>
        <end position="19"/>
    </location>
</feature>
<organism evidence="2 4">
    <name type="scientific">Marivirga arenosa</name>
    <dbReference type="NCBI Taxonomy" id="3059076"/>
    <lineage>
        <taxon>Bacteria</taxon>
        <taxon>Pseudomonadati</taxon>
        <taxon>Bacteroidota</taxon>
        <taxon>Cytophagia</taxon>
        <taxon>Cytophagales</taxon>
        <taxon>Marivirgaceae</taxon>
        <taxon>Marivirga</taxon>
    </lineage>
</organism>
<dbReference type="RefSeq" id="WP_308357292.1">
    <property type="nucleotide sequence ID" value="NZ_CP129968.2"/>
</dbReference>
<feature type="chain" id="PRO_5044704648" description="Lipoprotein" evidence="1">
    <location>
        <begin position="20"/>
        <end position="265"/>
    </location>
</feature>
<dbReference type="EMBL" id="CP129968">
    <property type="protein sequence ID" value="WNB18591.1"/>
    <property type="molecule type" value="Genomic_DNA"/>
</dbReference>
<evidence type="ECO:0000313" key="4">
    <source>
        <dbReference type="Proteomes" id="UP001244443"/>
    </source>
</evidence>
<gene>
    <name evidence="3" type="ORF">QYS47_30695</name>
    <name evidence="2" type="ORF">QYS48_28170</name>
</gene>
<keyword evidence="4" id="KW-1185">Reference proteome</keyword>
<reference evidence="2 4" key="1">
    <citation type="submission" date="2023-08" db="EMBL/GenBank/DDBJ databases">
        <title>Comparative genomics and taxonomic characterization of three novel marine species of genus Marivirga.</title>
        <authorList>
            <person name="Muhammad N."/>
            <person name="Kim S.-G."/>
        </authorList>
    </citation>
    <scope>NUCLEOTIDE SEQUENCE [LARGE SCALE GENOMIC DNA]</scope>
    <source>
        <strain evidence="2 4">ABR2-2</strain>
        <strain evidence="3">BKB1-2</strain>
    </source>
</reference>
<evidence type="ECO:0000256" key="1">
    <source>
        <dbReference type="SAM" id="SignalP"/>
    </source>
</evidence>
<proteinExistence type="predicted"/>